<protein>
    <recommendedName>
        <fullName evidence="4">Secreted protein</fullName>
    </recommendedName>
</protein>
<feature type="chain" id="PRO_5040724670" description="Secreted protein" evidence="1">
    <location>
        <begin position="20"/>
        <end position="102"/>
    </location>
</feature>
<organism evidence="2 3">
    <name type="scientific">Penicillium capsulatum</name>
    <dbReference type="NCBI Taxonomy" id="69766"/>
    <lineage>
        <taxon>Eukaryota</taxon>
        <taxon>Fungi</taxon>
        <taxon>Dikarya</taxon>
        <taxon>Ascomycota</taxon>
        <taxon>Pezizomycotina</taxon>
        <taxon>Eurotiomycetes</taxon>
        <taxon>Eurotiomycetidae</taxon>
        <taxon>Eurotiales</taxon>
        <taxon>Aspergillaceae</taxon>
        <taxon>Penicillium</taxon>
    </lineage>
</organism>
<reference evidence="2" key="1">
    <citation type="submission" date="2022-11" db="EMBL/GenBank/DDBJ databases">
        <authorList>
            <person name="Petersen C."/>
        </authorList>
    </citation>
    <scope>NUCLEOTIDE SEQUENCE</scope>
    <source>
        <strain evidence="2">IBT 21917</strain>
    </source>
</reference>
<evidence type="ECO:0008006" key="4">
    <source>
        <dbReference type="Google" id="ProtNLM"/>
    </source>
</evidence>
<name>A0A9W9ITJ4_9EURO</name>
<comment type="caution">
    <text evidence="2">The sequence shown here is derived from an EMBL/GenBank/DDBJ whole genome shotgun (WGS) entry which is preliminary data.</text>
</comment>
<gene>
    <name evidence="2" type="ORF">N7492_001594</name>
</gene>
<dbReference type="Proteomes" id="UP001146351">
    <property type="component" value="Unassembled WGS sequence"/>
</dbReference>
<keyword evidence="1" id="KW-0732">Signal</keyword>
<proteinExistence type="predicted"/>
<evidence type="ECO:0000313" key="2">
    <source>
        <dbReference type="EMBL" id="KAJ5183978.1"/>
    </source>
</evidence>
<reference evidence="2" key="2">
    <citation type="journal article" date="2023" name="IMA Fungus">
        <title>Comparative genomic study of the Penicillium genus elucidates a diverse pangenome and 15 lateral gene transfer events.</title>
        <authorList>
            <person name="Petersen C."/>
            <person name="Sorensen T."/>
            <person name="Nielsen M.R."/>
            <person name="Sondergaard T.E."/>
            <person name="Sorensen J.L."/>
            <person name="Fitzpatrick D.A."/>
            <person name="Frisvad J.C."/>
            <person name="Nielsen K.L."/>
        </authorList>
    </citation>
    <scope>NUCLEOTIDE SEQUENCE</scope>
    <source>
        <strain evidence="2">IBT 21917</strain>
    </source>
</reference>
<evidence type="ECO:0000256" key="1">
    <source>
        <dbReference type="SAM" id="SignalP"/>
    </source>
</evidence>
<dbReference type="EMBL" id="JAPQKO010000001">
    <property type="protein sequence ID" value="KAJ5183978.1"/>
    <property type="molecule type" value="Genomic_DNA"/>
</dbReference>
<accession>A0A9W9ITJ4</accession>
<feature type="signal peptide" evidence="1">
    <location>
        <begin position="1"/>
        <end position="19"/>
    </location>
</feature>
<keyword evidence="3" id="KW-1185">Reference proteome</keyword>
<sequence>MYQLKQLALLSFMLLSVSATKDAKKTTVGIETTESSRGLDVVLDDCHDVEEDETFTISVRKYCRVFTGPMCTGRNTLLSPGDHSNDEPVPIESIYCHSKRPF</sequence>
<evidence type="ECO:0000313" key="3">
    <source>
        <dbReference type="Proteomes" id="UP001146351"/>
    </source>
</evidence>
<dbReference type="OrthoDB" id="4291851at2759"/>
<dbReference type="AlphaFoldDB" id="A0A9W9ITJ4"/>